<dbReference type="InterPro" id="IPR039175">
    <property type="entry name" value="TIM22"/>
</dbReference>
<proteinExistence type="predicted"/>
<evidence type="ECO:0000256" key="3">
    <source>
        <dbReference type="ARBA" id="ARBA00022989"/>
    </source>
</evidence>
<dbReference type="OMA" id="LVKPKHW"/>
<dbReference type="Gramene" id="BGIOSGA012039-TA">
    <property type="protein sequence ID" value="BGIOSGA012039-PA"/>
    <property type="gene ID" value="BGIOSGA012039"/>
</dbReference>
<dbReference type="EMBL" id="CM000128">
    <property type="protein sequence ID" value="EAY88888.1"/>
    <property type="molecule type" value="Genomic_DNA"/>
</dbReference>
<dbReference type="GO" id="GO:0045039">
    <property type="term" value="P:protein insertion into mitochondrial inner membrane"/>
    <property type="evidence" value="ECO:0007669"/>
    <property type="project" value="InterPro"/>
</dbReference>
<dbReference type="GO" id="GO:0042721">
    <property type="term" value="C:TIM22 mitochondrial import inner membrane insertion complex"/>
    <property type="evidence" value="ECO:0007669"/>
    <property type="project" value="InterPro"/>
</dbReference>
<dbReference type="STRING" id="39946.A2XDH8"/>
<accession>A2XDH8</accession>
<dbReference type="GO" id="GO:0009941">
    <property type="term" value="C:chloroplast envelope"/>
    <property type="evidence" value="ECO:0007669"/>
    <property type="project" value="TreeGrafter"/>
</dbReference>
<sequence length="194" mass="19252">MAAKRGSESDGDELGGGAAAEGTSPNDGGASPPPLAAAPAVCFIRSAGDFAGGAFIGSIVGYGQGLFTKKGFKGSFSTAGSSAKSLVVCLLRRLRGKDDIVNAGIAGCCTGLALSFPGTPQALLQSCATFAAFSCIMEGLNKQQAAMAQTLGGSALTVSHQNGGVLPPFTLPPLLDASDALSSCCQSLVLKPKH</sequence>
<gene>
    <name evidence="6" type="ORF">OsI_10367</name>
</gene>
<evidence type="ECO:0000313" key="6">
    <source>
        <dbReference type="EMBL" id="EAY88888.1"/>
    </source>
</evidence>
<dbReference type="Proteomes" id="UP000007015">
    <property type="component" value="Chromosome 3"/>
</dbReference>
<dbReference type="PANTHER" id="PTHR14110:SF1">
    <property type="entry name" value="CHLOROPLASTIC IMPORT INNER MEMBRANE TRANSLOCASE SUBUNIT TIM22-2-RELATED"/>
    <property type="match status" value="1"/>
</dbReference>
<dbReference type="AlphaFoldDB" id="A2XDH8"/>
<reference evidence="6 7" key="1">
    <citation type="journal article" date="2005" name="PLoS Biol.">
        <title>The genomes of Oryza sativa: a history of duplications.</title>
        <authorList>
            <person name="Yu J."/>
            <person name="Wang J."/>
            <person name="Lin W."/>
            <person name="Li S."/>
            <person name="Li H."/>
            <person name="Zhou J."/>
            <person name="Ni P."/>
            <person name="Dong W."/>
            <person name="Hu S."/>
            <person name="Zeng C."/>
            <person name="Zhang J."/>
            <person name="Zhang Y."/>
            <person name="Li R."/>
            <person name="Xu Z."/>
            <person name="Li S."/>
            <person name="Li X."/>
            <person name="Zheng H."/>
            <person name="Cong L."/>
            <person name="Lin L."/>
            <person name="Yin J."/>
            <person name="Geng J."/>
            <person name="Li G."/>
            <person name="Shi J."/>
            <person name="Liu J."/>
            <person name="Lv H."/>
            <person name="Li J."/>
            <person name="Wang J."/>
            <person name="Deng Y."/>
            <person name="Ran L."/>
            <person name="Shi X."/>
            <person name="Wang X."/>
            <person name="Wu Q."/>
            <person name="Li C."/>
            <person name="Ren X."/>
            <person name="Wang J."/>
            <person name="Wang X."/>
            <person name="Li D."/>
            <person name="Liu D."/>
            <person name="Zhang X."/>
            <person name="Ji Z."/>
            <person name="Zhao W."/>
            <person name="Sun Y."/>
            <person name="Zhang Z."/>
            <person name="Bao J."/>
            <person name="Han Y."/>
            <person name="Dong L."/>
            <person name="Ji J."/>
            <person name="Chen P."/>
            <person name="Wu S."/>
            <person name="Liu J."/>
            <person name="Xiao Y."/>
            <person name="Bu D."/>
            <person name="Tan J."/>
            <person name="Yang L."/>
            <person name="Ye C."/>
            <person name="Zhang J."/>
            <person name="Xu J."/>
            <person name="Zhou Y."/>
            <person name="Yu Y."/>
            <person name="Zhang B."/>
            <person name="Zhuang S."/>
            <person name="Wei H."/>
            <person name="Liu B."/>
            <person name="Lei M."/>
            <person name="Yu H."/>
            <person name="Li Y."/>
            <person name="Xu H."/>
            <person name="Wei S."/>
            <person name="He X."/>
            <person name="Fang L."/>
            <person name="Zhang Z."/>
            <person name="Zhang Y."/>
            <person name="Huang X."/>
            <person name="Su Z."/>
            <person name="Tong W."/>
            <person name="Li J."/>
            <person name="Tong Z."/>
            <person name="Li S."/>
            <person name="Ye J."/>
            <person name="Wang L."/>
            <person name="Fang L."/>
            <person name="Lei T."/>
            <person name="Chen C."/>
            <person name="Chen H."/>
            <person name="Xu Z."/>
            <person name="Li H."/>
            <person name="Huang H."/>
            <person name="Zhang F."/>
            <person name="Xu H."/>
            <person name="Li N."/>
            <person name="Zhao C."/>
            <person name="Li S."/>
            <person name="Dong L."/>
            <person name="Huang Y."/>
            <person name="Li L."/>
            <person name="Xi Y."/>
            <person name="Qi Q."/>
            <person name="Li W."/>
            <person name="Zhang B."/>
            <person name="Hu W."/>
            <person name="Zhang Y."/>
            <person name="Tian X."/>
            <person name="Jiao Y."/>
            <person name="Liang X."/>
            <person name="Jin J."/>
            <person name="Gao L."/>
            <person name="Zheng W."/>
            <person name="Hao B."/>
            <person name="Liu S."/>
            <person name="Wang W."/>
            <person name="Yuan L."/>
            <person name="Cao M."/>
            <person name="McDermott J."/>
            <person name="Samudrala R."/>
            <person name="Wang J."/>
            <person name="Wong G.K."/>
            <person name="Yang H."/>
        </authorList>
    </citation>
    <scope>NUCLEOTIDE SEQUENCE [LARGE SCALE GENOMIC DNA]</scope>
    <source>
        <strain evidence="7">cv. 93-11</strain>
    </source>
</reference>
<keyword evidence="2" id="KW-0812">Transmembrane</keyword>
<dbReference type="PANTHER" id="PTHR14110">
    <property type="entry name" value="MITOCHONDRIAL IMPORT INNER MEMBRANE TRANSLOCASE SUBUNIT TIM22"/>
    <property type="match status" value="1"/>
</dbReference>
<feature type="region of interest" description="Disordered" evidence="5">
    <location>
        <begin position="1"/>
        <end position="31"/>
    </location>
</feature>
<keyword evidence="3" id="KW-1133">Transmembrane helix</keyword>
<dbReference type="GO" id="GO:0008320">
    <property type="term" value="F:protein transmembrane transporter activity"/>
    <property type="evidence" value="ECO:0007669"/>
    <property type="project" value="TreeGrafter"/>
</dbReference>
<evidence type="ECO:0000256" key="1">
    <source>
        <dbReference type="ARBA" id="ARBA00004141"/>
    </source>
</evidence>
<name>A2XDH8_ORYSI</name>
<comment type="subcellular location">
    <subcellularLocation>
        <location evidence="1">Membrane</location>
        <topology evidence="1">Multi-pass membrane protein</topology>
    </subcellularLocation>
</comment>
<evidence type="ECO:0000313" key="7">
    <source>
        <dbReference type="Proteomes" id="UP000007015"/>
    </source>
</evidence>
<keyword evidence="4" id="KW-0472">Membrane</keyword>
<protein>
    <submittedName>
        <fullName evidence="6">Uncharacterized protein</fullName>
    </submittedName>
</protein>
<dbReference type="GO" id="GO:0045036">
    <property type="term" value="P:protein targeting to chloroplast"/>
    <property type="evidence" value="ECO:0007669"/>
    <property type="project" value="TreeGrafter"/>
</dbReference>
<dbReference type="HOGENOM" id="CLU_083527_1_0_1"/>
<evidence type="ECO:0000256" key="4">
    <source>
        <dbReference type="ARBA" id="ARBA00023136"/>
    </source>
</evidence>
<keyword evidence="7" id="KW-1185">Reference proteome</keyword>
<dbReference type="Pfam" id="PF02466">
    <property type="entry name" value="Tim17"/>
    <property type="match status" value="1"/>
</dbReference>
<organism evidence="6 7">
    <name type="scientific">Oryza sativa subsp. indica</name>
    <name type="common">Rice</name>
    <dbReference type="NCBI Taxonomy" id="39946"/>
    <lineage>
        <taxon>Eukaryota</taxon>
        <taxon>Viridiplantae</taxon>
        <taxon>Streptophyta</taxon>
        <taxon>Embryophyta</taxon>
        <taxon>Tracheophyta</taxon>
        <taxon>Spermatophyta</taxon>
        <taxon>Magnoliopsida</taxon>
        <taxon>Liliopsida</taxon>
        <taxon>Poales</taxon>
        <taxon>Poaceae</taxon>
        <taxon>BOP clade</taxon>
        <taxon>Oryzoideae</taxon>
        <taxon>Oryzeae</taxon>
        <taxon>Oryzinae</taxon>
        <taxon>Oryza</taxon>
        <taxon>Oryza sativa</taxon>
    </lineage>
</organism>
<evidence type="ECO:0000256" key="2">
    <source>
        <dbReference type="ARBA" id="ARBA00022692"/>
    </source>
</evidence>
<evidence type="ECO:0000256" key="5">
    <source>
        <dbReference type="SAM" id="MobiDB-lite"/>
    </source>
</evidence>